<evidence type="ECO:0000256" key="2">
    <source>
        <dbReference type="SAM" id="MobiDB-lite"/>
    </source>
</evidence>
<dbReference type="EMBL" id="LFMI01000719">
    <property type="protein sequence ID" value="OTA06798.1"/>
    <property type="molecule type" value="Genomic_DNA"/>
</dbReference>
<feature type="compositionally biased region" description="Low complexity" evidence="2">
    <location>
        <begin position="28"/>
        <end position="37"/>
    </location>
</feature>
<feature type="chain" id="PRO_5013722701" description="FAS1 domain-containing protein" evidence="3">
    <location>
        <begin position="19"/>
        <end position="216"/>
    </location>
</feature>
<reference evidence="4 5" key="1">
    <citation type="journal article" date="2015" name="Genome Announc.">
        <title>Genome sequence and annotation of Trichoderma parareesei, the ancestor of the cellulase producer Trichoderma reesei.</title>
        <authorList>
            <person name="Yang D."/>
            <person name="Pomraning K."/>
            <person name="Kopchinskiy A."/>
            <person name="Karimi Aghcheh R."/>
            <person name="Atanasova L."/>
            <person name="Chenthamara K."/>
            <person name="Baker S.E."/>
            <person name="Zhang R."/>
            <person name="Shen Q."/>
            <person name="Freitag M."/>
            <person name="Kubicek C.P."/>
            <person name="Druzhinina I.S."/>
        </authorList>
    </citation>
    <scope>NUCLEOTIDE SEQUENCE [LARGE SCALE GENOMIC DNA]</scope>
    <source>
        <strain evidence="4 5">CBS 125925</strain>
    </source>
</reference>
<dbReference type="AlphaFoldDB" id="A0A2H2ZM98"/>
<dbReference type="InterPro" id="IPR036378">
    <property type="entry name" value="FAS1_dom_sf"/>
</dbReference>
<dbReference type="PANTHER" id="PTHR28156:SF1">
    <property type="entry name" value="FAS1 DOMAIN-CONTAINING PROTEIN YDR262W"/>
    <property type="match status" value="1"/>
</dbReference>
<gene>
    <name evidence="4" type="ORF">A9Z42_0075600</name>
</gene>
<evidence type="ECO:0000313" key="4">
    <source>
        <dbReference type="EMBL" id="OTA06798.1"/>
    </source>
</evidence>
<organism evidence="4 5">
    <name type="scientific">Trichoderma parareesei</name>
    <name type="common">Filamentous fungus</name>
    <dbReference type="NCBI Taxonomy" id="858221"/>
    <lineage>
        <taxon>Eukaryota</taxon>
        <taxon>Fungi</taxon>
        <taxon>Dikarya</taxon>
        <taxon>Ascomycota</taxon>
        <taxon>Pezizomycotina</taxon>
        <taxon>Sordariomycetes</taxon>
        <taxon>Hypocreomycetidae</taxon>
        <taxon>Hypocreales</taxon>
        <taxon>Hypocreaceae</taxon>
        <taxon>Trichoderma</taxon>
    </lineage>
</organism>
<protein>
    <recommendedName>
        <fullName evidence="6">FAS1 domain-containing protein</fullName>
    </recommendedName>
</protein>
<evidence type="ECO:0008006" key="6">
    <source>
        <dbReference type="Google" id="ProtNLM"/>
    </source>
</evidence>
<dbReference type="Gene3D" id="2.30.180.10">
    <property type="entry name" value="FAS1 domain"/>
    <property type="match status" value="1"/>
</dbReference>
<evidence type="ECO:0000256" key="1">
    <source>
        <dbReference type="ARBA" id="ARBA00022729"/>
    </source>
</evidence>
<dbReference type="OrthoDB" id="5551751at2759"/>
<feature type="signal peptide" evidence="3">
    <location>
        <begin position="1"/>
        <end position="18"/>
    </location>
</feature>
<evidence type="ECO:0000313" key="5">
    <source>
        <dbReference type="Proteomes" id="UP000219286"/>
    </source>
</evidence>
<feature type="region of interest" description="Disordered" evidence="2">
    <location>
        <begin position="18"/>
        <end position="41"/>
    </location>
</feature>
<dbReference type="InterPro" id="IPR040200">
    <property type="entry name" value="Mug57-like"/>
</dbReference>
<feature type="region of interest" description="Disordered" evidence="2">
    <location>
        <begin position="117"/>
        <end position="141"/>
    </location>
</feature>
<sequence>MRLLNLLSLTLLTTSTAATPPAQEPLHNINNNNNNRIPPYPPPGHLPVIMSPSSSSHEVQSQVQPAVLLIDILGTQRSLTTFFSLARMRPETNEPLADANTKTTVLAPSNVAIEHLPRKPWENPDDYDALGSQAYDGSGGKDRADDNMMRFVQAHLVIGHPSPWEAGVKAKTSAGREIWWEEGKAAGQEGKRVVMPDGVEVERVASRVANGEVVSC</sequence>
<dbReference type="SUPFAM" id="SSF82153">
    <property type="entry name" value="FAS1 domain"/>
    <property type="match status" value="1"/>
</dbReference>
<proteinExistence type="predicted"/>
<name>A0A2H2ZM98_TRIPA</name>
<keyword evidence="1 3" id="KW-0732">Signal</keyword>
<comment type="caution">
    <text evidence="4">The sequence shown here is derived from an EMBL/GenBank/DDBJ whole genome shotgun (WGS) entry which is preliminary data.</text>
</comment>
<dbReference type="PANTHER" id="PTHR28156">
    <property type="entry name" value="FAS1 DOMAIN-CONTAINING PROTEIN YDR262W"/>
    <property type="match status" value="1"/>
</dbReference>
<evidence type="ECO:0000256" key="3">
    <source>
        <dbReference type="SAM" id="SignalP"/>
    </source>
</evidence>
<dbReference type="Proteomes" id="UP000219286">
    <property type="component" value="Unassembled WGS sequence"/>
</dbReference>
<keyword evidence="5" id="KW-1185">Reference proteome</keyword>
<accession>A0A2H2ZM98</accession>